<organism evidence="1 2">
    <name type="scientific">Cupriavidus numazuensis</name>
    <dbReference type="NCBI Taxonomy" id="221992"/>
    <lineage>
        <taxon>Bacteria</taxon>
        <taxon>Pseudomonadati</taxon>
        <taxon>Pseudomonadota</taxon>
        <taxon>Betaproteobacteria</taxon>
        <taxon>Burkholderiales</taxon>
        <taxon>Burkholderiaceae</taxon>
        <taxon>Cupriavidus</taxon>
    </lineage>
</organism>
<comment type="caution">
    <text evidence="1">The sequence shown here is derived from an EMBL/GenBank/DDBJ whole genome shotgun (WGS) entry which is preliminary data.</text>
</comment>
<name>A0ABM8TW80_9BURK</name>
<reference evidence="1 2" key="1">
    <citation type="submission" date="2021-03" db="EMBL/GenBank/DDBJ databases">
        <authorList>
            <person name="Peeters C."/>
        </authorList>
    </citation>
    <scope>NUCLEOTIDE SEQUENCE [LARGE SCALE GENOMIC DNA]</scope>
    <source>
        <strain evidence="1 2">LMG 26411</strain>
    </source>
</reference>
<evidence type="ECO:0000313" key="2">
    <source>
        <dbReference type="Proteomes" id="UP000672657"/>
    </source>
</evidence>
<keyword evidence="2" id="KW-1185">Reference proteome</keyword>
<accession>A0ABM8TW80</accession>
<sequence>MRIAVAPPPEVPMVPLLPRLSITPSLLIGTPTAAKGDTTTASPPVTLITPFGAVTCRLLPEYNVQV</sequence>
<gene>
    <name evidence="1" type="ORF">LMG26411_07943</name>
</gene>
<dbReference type="Proteomes" id="UP000672657">
    <property type="component" value="Unassembled WGS sequence"/>
</dbReference>
<proteinExistence type="predicted"/>
<evidence type="ECO:0000313" key="1">
    <source>
        <dbReference type="EMBL" id="CAG2161024.1"/>
    </source>
</evidence>
<protein>
    <submittedName>
        <fullName evidence="1">Uncharacterized protein</fullName>
    </submittedName>
</protein>
<dbReference type="EMBL" id="CAJPVI010000103">
    <property type="protein sequence ID" value="CAG2161024.1"/>
    <property type="molecule type" value="Genomic_DNA"/>
</dbReference>